<reference evidence="1" key="1">
    <citation type="submission" date="2014-09" db="EMBL/GenBank/DDBJ databases">
        <authorList>
            <person name="Magalhaes I.L.F."/>
            <person name="Oliveira U."/>
            <person name="Santos F.R."/>
            <person name="Vidigal T.H.D.A."/>
            <person name="Brescovit A.D."/>
            <person name="Santos A.J."/>
        </authorList>
    </citation>
    <scope>NUCLEOTIDE SEQUENCE</scope>
    <source>
        <tissue evidence="1">Shoot tissue taken approximately 20 cm above the soil surface</tissue>
    </source>
</reference>
<dbReference type="EMBL" id="GBRH01170440">
    <property type="protein sequence ID" value="JAE27456.1"/>
    <property type="molecule type" value="Transcribed_RNA"/>
</dbReference>
<organism evidence="1">
    <name type="scientific">Arundo donax</name>
    <name type="common">Giant reed</name>
    <name type="synonym">Donax arundinaceus</name>
    <dbReference type="NCBI Taxonomy" id="35708"/>
    <lineage>
        <taxon>Eukaryota</taxon>
        <taxon>Viridiplantae</taxon>
        <taxon>Streptophyta</taxon>
        <taxon>Embryophyta</taxon>
        <taxon>Tracheophyta</taxon>
        <taxon>Spermatophyta</taxon>
        <taxon>Magnoliopsida</taxon>
        <taxon>Liliopsida</taxon>
        <taxon>Poales</taxon>
        <taxon>Poaceae</taxon>
        <taxon>PACMAD clade</taxon>
        <taxon>Arundinoideae</taxon>
        <taxon>Arundineae</taxon>
        <taxon>Arundo</taxon>
    </lineage>
</organism>
<name>A0A0A9GXZ5_ARUDO</name>
<proteinExistence type="predicted"/>
<evidence type="ECO:0000313" key="1">
    <source>
        <dbReference type="EMBL" id="JAE27456.1"/>
    </source>
</evidence>
<reference evidence="1" key="2">
    <citation type="journal article" date="2015" name="Data Brief">
        <title>Shoot transcriptome of the giant reed, Arundo donax.</title>
        <authorList>
            <person name="Barrero R.A."/>
            <person name="Guerrero F.D."/>
            <person name="Moolhuijzen P."/>
            <person name="Goolsby J.A."/>
            <person name="Tidwell J."/>
            <person name="Bellgard S.E."/>
            <person name="Bellgard M.I."/>
        </authorList>
    </citation>
    <scope>NUCLEOTIDE SEQUENCE</scope>
    <source>
        <tissue evidence="1">Shoot tissue taken approximately 20 cm above the soil surface</tissue>
    </source>
</reference>
<protein>
    <submittedName>
        <fullName evidence="1">Uncharacterized protein</fullName>
    </submittedName>
</protein>
<accession>A0A0A9GXZ5</accession>
<dbReference type="AlphaFoldDB" id="A0A0A9GXZ5"/>
<sequence length="33" mass="3639">MHSTPPSPIFLDEVDHIHVVLPMLVVQLGGTCR</sequence>